<keyword evidence="4" id="KW-0410">Iron transport</keyword>
<evidence type="ECO:0000259" key="14">
    <source>
        <dbReference type="Pfam" id="PF07715"/>
    </source>
</evidence>
<dbReference type="AlphaFoldDB" id="A0A7W2TUQ8"/>
<evidence type="ECO:0000259" key="13">
    <source>
        <dbReference type="Pfam" id="PF00593"/>
    </source>
</evidence>
<evidence type="ECO:0000256" key="1">
    <source>
        <dbReference type="ARBA" id="ARBA00004571"/>
    </source>
</evidence>
<evidence type="ECO:0000256" key="2">
    <source>
        <dbReference type="ARBA" id="ARBA00022448"/>
    </source>
</evidence>
<keyword evidence="6" id="KW-0408">Iron</keyword>
<sequence>MIRIRGVGTNSYVPAIRPAVGIFIDDIPLGAPESAYNNMADIERIEILKGPQATLFGKEVSSGAISLFTRRPDTQLMDAYVEGNFGNLGKQEFRLGGNLPLGDHFGLRASVYNNQSDGSITNISYNNKRMGDVEATGYRLRLLWEASDNFSAILGYEDHDVEVYGTNSLAQEHGDLYTIWEQSVLGISDPAQSKLDIIDPYSRKNSHSAPNGLRNSLTKIWSLNMNWEINDNWSITSVTSDQEWSNLTPGDDGSGFVNSAGQRVYDTADTSVGPYKLNDFYQDAATDTTTQELRVNWEDGDWSSVFGAFYAQTDTISYVPFSNLLGAFGPNLIIKAAGLSDLREDISEWALFSHNIYSIREGLDLTFGARYSNVEKESLKGQMLGVGPLADLNSPFVPATLWADNIPKQKDSWDEISGTVKLTYWLNDEISIYGGWDRGFKAGGHNVCKGDLPEADCPPPFASEIADNFEIGMKSRLFDNSLVFNTALFYQSYDDYQVDIQDEEGIGNSVQNAAKVKIQGIEAEFQWLATDQLRIDGNLSYVDARWDEYADAECLRPQYQAIACTQNPNGSFTQDLGGQRLNYTSPWTGNVNATYSGDFGNGIGWYVRGEVAFRDDRLFFPDLDPDVRDGSYTLLNASAGISAADGTWDVIFWAKNLADEEYLINAERNRDQSNPNFGGTPYEGYRVTAGDERTYGVTLKYRFNES</sequence>
<evidence type="ECO:0000256" key="4">
    <source>
        <dbReference type="ARBA" id="ARBA00022496"/>
    </source>
</evidence>
<dbReference type="InterPro" id="IPR036942">
    <property type="entry name" value="Beta-barrel_TonB_sf"/>
</dbReference>
<evidence type="ECO:0000256" key="6">
    <source>
        <dbReference type="ARBA" id="ARBA00023004"/>
    </source>
</evidence>
<keyword evidence="5 11" id="KW-0812">Transmembrane</keyword>
<gene>
    <name evidence="15" type="ORF">H2508_04020</name>
</gene>
<evidence type="ECO:0000256" key="9">
    <source>
        <dbReference type="ARBA" id="ARBA00023136"/>
    </source>
</evidence>
<protein>
    <submittedName>
        <fullName evidence="15">TonB-dependent receptor</fullName>
    </submittedName>
</protein>
<keyword evidence="15" id="KW-0675">Receptor</keyword>
<reference evidence="15 16" key="1">
    <citation type="submission" date="2020-07" db="EMBL/GenBank/DDBJ databases">
        <title>Halieaceae bacterium, F7430, whole genome shotgun sequencing project.</title>
        <authorList>
            <person name="Jiang S."/>
            <person name="Liu Z.W."/>
            <person name="Du Z.J."/>
        </authorList>
    </citation>
    <scope>NUCLEOTIDE SEQUENCE [LARGE SCALE GENOMIC DNA]</scope>
    <source>
        <strain evidence="15 16">F7430</strain>
    </source>
</reference>
<proteinExistence type="inferred from homology"/>
<keyword evidence="7" id="KW-0406">Ion transport</keyword>
<comment type="similarity">
    <text evidence="11 12">Belongs to the TonB-dependent receptor family.</text>
</comment>
<evidence type="ECO:0000313" key="16">
    <source>
        <dbReference type="Proteomes" id="UP000539350"/>
    </source>
</evidence>
<evidence type="ECO:0000256" key="7">
    <source>
        <dbReference type="ARBA" id="ARBA00023065"/>
    </source>
</evidence>
<dbReference type="GO" id="GO:0009279">
    <property type="term" value="C:cell outer membrane"/>
    <property type="evidence" value="ECO:0007669"/>
    <property type="project" value="UniProtKB-SubCell"/>
</dbReference>
<accession>A0A7W2TUQ8</accession>
<evidence type="ECO:0000256" key="12">
    <source>
        <dbReference type="RuleBase" id="RU003357"/>
    </source>
</evidence>
<dbReference type="InterPro" id="IPR039426">
    <property type="entry name" value="TonB-dep_rcpt-like"/>
</dbReference>
<feature type="domain" description="TonB-dependent receptor plug" evidence="14">
    <location>
        <begin position="2"/>
        <end position="63"/>
    </location>
</feature>
<evidence type="ECO:0000256" key="5">
    <source>
        <dbReference type="ARBA" id="ARBA00022692"/>
    </source>
</evidence>
<keyword evidence="10 11" id="KW-0998">Cell outer membrane</keyword>
<dbReference type="EMBL" id="JACFXU010000013">
    <property type="protein sequence ID" value="MBA6412271.1"/>
    <property type="molecule type" value="Genomic_DNA"/>
</dbReference>
<evidence type="ECO:0000256" key="11">
    <source>
        <dbReference type="PROSITE-ProRule" id="PRU01360"/>
    </source>
</evidence>
<keyword evidence="8 12" id="KW-0798">TonB box</keyword>
<evidence type="ECO:0000256" key="3">
    <source>
        <dbReference type="ARBA" id="ARBA00022452"/>
    </source>
</evidence>
<comment type="caution">
    <text evidence="15">The sequence shown here is derived from an EMBL/GenBank/DDBJ whole genome shotgun (WGS) entry which is preliminary data.</text>
</comment>
<dbReference type="InterPro" id="IPR012910">
    <property type="entry name" value="Plug_dom"/>
</dbReference>
<keyword evidence="9 11" id="KW-0472">Membrane</keyword>
<dbReference type="Gene3D" id="2.40.170.20">
    <property type="entry name" value="TonB-dependent receptor, beta-barrel domain"/>
    <property type="match status" value="1"/>
</dbReference>
<name>A0A7W2TUQ8_9GAMM</name>
<keyword evidence="2 11" id="KW-0813">Transport</keyword>
<organism evidence="15 16">
    <name type="scientific">Sediminihaliea albiluteola</name>
    <dbReference type="NCBI Taxonomy" id="2758564"/>
    <lineage>
        <taxon>Bacteria</taxon>
        <taxon>Pseudomonadati</taxon>
        <taxon>Pseudomonadota</taxon>
        <taxon>Gammaproteobacteria</taxon>
        <taxon>Cellvibrionales</taxon>
        <taxon>Halieaceae</taxon>
        <taxon>Sediminihaliea</taxon>
    </lineage>
</organism>
<dbReference type="PANTHER" id="PTHR32552">
    <property type="entry name" value="FERRICHROME IRON RECEPTOR-RELATED"/>
    <property type="match status" value="1"/>
</dbReference>
<dbReference type="Pfam" id="PF07715">
    <property type="entry name" value="Plug"/>
    <property type="match status" value="1"/>
</dbReference>
<dbReference type="PROSITE" id="PS52016">
    <property type="entry name" value="TONB_DEPENDENT_REC_3"/>
    <property type="match status" value="1"/>
</dbReference>
<dbReference type="InterPro" id="IPR000531">
    <property type="entry name" value="Beta-barrel_TonB"/>
</dbReference>
<dbReference type="Pfam" id="PF00593">
    <property type="entry name" value="TonB_dep_Rec_b-barrel"/>
    <property type="match status" value="1"/>
</dbReference>
<feature type="domain" description="TonB-dependent receptor-like beta-barrel" evidence="13">
    <location>
        <begin position="200"/>
        <end position="657"/>
    </location>
</feature>
<dbReference type="SUPFAM" id="SSF56935">
    <property type="entry name" value="Porins"/>
    <property type="match status" value="1"/>
</dbReference>
<evidence type="ECO:0000256" key="8">
    <source>
        <dbReference type="ARBA" id="ARBA00023077"/>
    </source>
</evidence>
<dbReference type="PANTHER" id="PTHR32552:SF81">
    <property type="entry name" value="TONB-DEPENDENT OUTER MEMBRANE RECEPTOR"/>
    <property type="match status" value="1"/>
</dbReference>
<evidence type="ECO:0000256" key="10">
    <source>
        <dbReference type="ARBA" id="ARBA00023237"/>
    </source>
</evidence>
<dbReference type="GO" id="GO:0006826">
    <property type="term" value="P:iron ion transport"/>
    <property type="evidence" value="ECO:0007669"/>
    <property type="project" value="UniProtKB-KW"/>
</dbReference>
<evidence type="ECO:0000313" key="15">
    <source>
        <dbReference type="EMBL" id="MBA6412271.1"/>
    </source>
</evidence>
<keyword evidence="16" id="KW-1185">Reference proteome</keyword>
<comment type="subcellular location">
    <subcellularLocation>
        <location evidence="1 11">Cell outer membrane</location>
        <topology evidence="1 11">Multi-pass membrane protein</topology>
    </subcellularLocation>
</comment>
<dbReference type="Proteomes" id="UP000539350">
    <property type="component" value="Unassembled WGS sequence"/>
</dbReference>
<keyword evidence="3 11" id="KW-1134">Transmembrane beta strand</keyword>